<dbReference type="Proteomes" id="UP001310022">
    <property type="component" value="Unassembled WGS sequence"/>
</dbReference>
<protein>
    <submittedName>
        <fullName evidence="1">Uncharacterized protein</fullName>
    </submittedName>
</protein>
<comment type="caution">
    <text evidence="1">The sequence shown here is derived from an EMBL/GenBank/DDBJ whole genome shotgun (WGS) entry which is preliminary data.</text>
</comment>
<keyword evidence="2" id="KW-1185">Reference proteome</keyword>
<accession>A0AAN5AKK3</accession>
<proteinExistence type="predicted"/>
<reference evidence="1 2" key="1">
    <citation type="submission" date="2021-12" db="EMBL/GenBank/DDBJ databases">
        <title>Genome sequencing of bacteria with rrn-lacking chromosome and rrn-plasmid.</title>
        <authorList>
            <person name="Anda M."/>
            <person name="Iwasaki W."/>
        </authorList>
    </citation>
    <scope>NUCLEOTIDE SEQUENCE [LARGE SCALE GENOMIC DNA]</scope>
    <source>
        <strain evidence="1 2">NBRC 15940</strain>
    </source>
</reference>
<evidence type="ECO:0000313" key="1">
    <source>
        <dbReference type="EMBL" id="GJM61902.1"/>
    </source>
</evidence>
<gene>
    <name evidence="1" type="ORF">PEDI_24540</name>
</gene>
<dbReference type="AlphaFoldDB" id="A0AAN5AKK3"/>
<organism evidence="1 2">
    <name type="scientific">Persicobacter diffluens</name>
    <dbReference type="NCBI Taxonomy" id="981"/>
    <lineage>
        <taxon>Bacteria</taxon>
        <taxon>Pseudomonadati</taxon>
        <taxon>Bacteroidota</taxon>
        <taxon>Cytophagia</taxon>
        <taxon>Cytophagales</taxon>
        <taxon>Persicobacteraceae</taxon>
        <taxon>Persicobacter</taxon>
    </lineage>
</organism>
<dbReference type="EMBL" id="BQKE01000001">
    <property type="protein sequence ID" value="GJM61902.1"/>
    <property type="molecule type" value="Genomic_DNA"/>
</dbReference>
<name>A0AAN5AKK3_9BACT</name>
<evidence type="ECO:0000313" key="2">
    <source>
        <dbReference type="Proteomes" id="UP001310022"/>
    </source>
</evidence>
<sequence length="48" mass="5390">MAFYQLVPIEPAKFLIAQIWANLLSPHSSASLEKIRNRKIPSFFSAAS</sequence>